<feature type="transmembrane region" description="Helical" evidence="12">
    <location>
        <begin position="424"/>
        <end position="445"/>
    </location>
</feature>
<feature type="transmembrane region" description="Helical" evidence="12">
    <location>
        <begin position="6"/>
        <end position="24"/>
    </location>
</feature>
<dbReference type="OMA" id="QSYFHRE"/>
<keyword evidence="5 12" id="KW-0337">GPI-anchor biosynthesis</keyword>
<dbReference type="GO" id="GO:0051377">
    <property type="term" value="F:mannose-ethanolamine phosphotransferase activity"/>
    <property type="evidence" value="ECO:0007669"/>
    <property type="project" value="UniProtKB-UniRule"/>
</dbReference>
<evidence type="ECO:0000313" key="15">
    <source>
        <dbReference type="Proteomes" id="UP000008792"/>
    </source>
</evidence>
<dbReference type="Proteomes" id="UP000008792">
    <property type="component" value="Unassembled WGS sequence"/>
</dbReference>
<evidence type="ECO:0000256" key="12">
    <source>
        <dbReference type="RuleBase" id="RU367138"/>
    </source>
</evidence>
<dbReference type="EC" id="2.-.-.-" evidence="12"/>
<dbReference type="PANTHER" id="PTHR12250">
    <property type="entry name" value="PHOSPHATIDYLINOSITOL GLYCAN, CLASS N"/>
    <property type="match status" value="1"/>
</dbReference>
<dbReference type="Pfam" id="PF04987">
    <property type="entry name" value="PigN"/>
    <property type="match status" value="1"/>
</dbReference>
<evidence type="ECO:0000256" key="5">
    <source>
        <dbReference type="ARBA" id="ARBA00022502"/>
    </source>
</evidence>
<feature type="transmembrane region" description="Helical" evidence="12">
    <location>
        <begin position="851"/>
        <end position="871"/>
    </location>
</feature>
<dbReference type="Pfam" id="PF01663">
    <property type="entry name" value="Phosphodiest"/>
    <property type="match status" value="1"/>
</dbReference>
<feature type="transmembrane region" description="Helical" evidence="12">
    <location>
        <begin position="746"/>
        <end position="770"/>
    </location>
</feature>
<evidence type="ECO:0000256" key="8">
    <source>
        <dbReference type="ARBA" id="ARBA00022824"/>
    </source>
</evidence>
<comment type="similarity">
    <text evidence="3 12">Belongs to the PIGG/PIGN/PIGO family. PIGN subfamily.</text>
</comment>
<evidence type="ECO:0000256" key="4">
    <source>
        <dbReference type="ARBA" id="ARBA00020831"/>
    </source>
</evidence>
<dbReference type="EMBL" id="CH940648">
    <property type="protein sequence ID" value="EDW61257.1"/>
    <property type="molecule type" value="Genomic_DNA"/>
</dbReference>
<dbReference type="KEGG" id="dvi:6625986"/>
<dbReference type="AlphaFoldDB" id="B4LPJ8"/>
<dbReference type="PhylomeDB" id="B4LPJ8"/>
<accession>B4LPJ8</accession>
<feature type="transmembrane region" description="Helical" evidence="12">
    <location>
        <begin position="820"/>
        <end position="839"/>
    </location>
</feature>
<dbReference type="InterPro" id="IPR017850">
    <property type="entry name" value="Alkaline_phosphatase_core_sf"/>
</dbReference>
<evidence type="ECO:0000256" key="9">
    <source>
        <dbReference type="ARBA" id="ARBA00022989"/>
    </source>
</evidence>
<organism evidence="14 15">
    <name type="scientific">Drosophila virilis</name>
    <name type="common">Fruit fly</name>
    <dbReference type="NCBI Taxonomy" id="7244"/>
    <lineage>
        <taxon>Eukaryota</taxon>
        <taxon>Metazoa</taxon>
        <taxon>Ecdysozoa</taxon>
        <taxon>Arthropoda</taxon>
        <taxon>Hexapoda</taxon>
        <taxon>Insecta</taxon>
        <taxon>Pterygota</taxon>
        <taxon>Neoptera</taxon>
        <taxon>Endopterygota</taxon>
        <taxon>Diptera</taxon>
        <taxon>Brachycera</taxon>
        <taxon>Muscomorpha</taxon>
        <taxon>Ephydroidea</taxon>
        <taxon>Drosophilidae</taxon>
        <taxon>Drosophila</taxon>
    </lineage>
</organism>
<keyword evidence="6 12" id="KW-0808">Transferase</keyword>
<dbReference type="UniPathway" id="UPA00196"/>
<keyword evidence="9 12" id="KW-1133">Transmembrane helix</keyword>
<dbReference type="InParanoid" id="B4LPJ8"/>
<evidence type="ECO:0000256" key="6">
    <source>
        <dbReference type="ARBA" id="ARBA00022679"/>
    </source>
</evidence>
<comment type="subcellular location">
    <subcellularLocation>
        <location evidence="1 12">Endoplasmic reticulum membrane</location>
        <topology evidence="1 12">Multi-pass membrane protein</topology>
    </subcellularLocation>
</comment>
<keyword evidence="10 12" id="KW-0472">Membrane</keyword>
<evidence type="ECO:0000313" key="14">
    <source>
        <dbReference type="EMBL" id="EDW61257.1"/>
    </source>
</evidence>
<name>B4LPJ8_DROVI</name>
<feature type="transmembrane region" description="Helical" evidence="12">
    <location>
        <begin position="782"/>
        <end position="808"/>
    </location>
</feature>
<dbReference type="GO" id="GO:0006506">
    <property type="term" value="P:GPI anchor biosynthetic process"/>
    <property type="evidence" value="ECO:0007669"/>
    <property type="project" value="UniProtKB-UniPathway"/>
</dbReference>
<feature type="transmembrane region" description="Helical" evidence="12">
    <location>
        <begin position="492"/>
        <end position="511"/>
    </location>
</feature>
<keyword evidence="8 12" id="KW-0256">Endoplasmic reticulum</keyword>
<evidence type="ECO:0000256" key="10">
    <source>
        <dbReference type="ARBA" id="ARBA00023136"/>
    </source>
</evidence>
<evidence type="ECO:0000256" key="11">
    <source>
        <dbReference type="ARBA" id="ARBA00023180"/>
    </source>
</evidence>
<dbReference type="STRING" id="7244.B4LPJ8"/>
<feature type="transmembrane region" description="Helical" evidence="12">
    <location>
        <begin position="608"/>
        <end position="624"/>
    </location>
</feature>
<dbReference type="FunCoup" id="B4LPJ8">
    <property type="interactions" value="1095"/>
</dbReference>
<evidence type="ECO:0000256" key="2">
    <source>
        <dbReference type="ARBA" id="ARBA00004687"/>
    </source>
</evidence>
<dbReference type="SUPFAM" id="SSF53649">
    <property type="entry name" value="Alkaline phosphatase-like"/>
    <property type="match status" value="1"/>
</dbReference>
<dbReference type="OrthoDB" id="2748310at2759"/>
<dbReference type="HOGENOM" id="CLU_007676_0_0_1"/>
<gene>
    <name evidence="14" type="primary">Dvir\GJ20398</name>
    <name evidence="14" type="ORF">Dvir_GJ20398</name>
</gene>
<dbReference type="Gene3D" id="3.40.720.10">
    <property type="entry name" value="Alkaline Phosphatase, subunit A"/>
    <property type="match status" value="1"/>
</dbReference>
<reference evidence="14 15" key="1">
    <citation type="journal article" date="2007" name="Nature">
        <title>Evolution of genes and genomes on the Drosophila phylogeny.</title>
        <authorList>
            <consortium name="Drosophila 12 Genomes Consortium"/>
            <person name="Clark A.G."/>
            <person name="Eisen M.B."/>
            <person name="Smith D.R."/>
            <person name="Bergman C.M."/>
            <person name="Oliver B."/>
            <person name="Markow T.A."/>
            <person name="Kaufman T.C."/>
            <person name="Kellis M."/>
            <person name="Gelbart W."/>
            <person name="Iyer V.N."/>
            <person name="Pollard D.A."/>
            <person name="Sackton T.B."/>
            <person name="Larracuente A.M."/>
            <person name="Singh N.D."/>
            <person name="Abad J.P."/>
            <person name="Abt D.N."/>
            <person name="Adryan B."/>
            <person name="Aguade M."/>
            <person name="Akashi H."/>
            <person name="Anderson W.W."/>
            <person name="Aquadro C.F."/>
            <person name="Ardell D.H."/>
            <person name="Arguello R."/>
            <person name="Artieri C.G."/>
            <person name="Barbash D.A."/>
            <person name="Barker D."/>
            <person name="Barsanti P."/>
            <person name="Batterham P."/>
            <person name="Batzoglou S."/>
            <person name="Begun D."/>
            <person name="Bhutkar A."/>
            <person name="Blanco E."/>
            <person name="Bosak S.A."/>
            <person name="Bradley R.K."/>
            <person name="Brand A.D."/>
            <person name="Brent M.R."/>
            <person name="Brooks A.N."/>
            <person name="Brown R.H."/>
            <person name="Butlin R.K."/>
            <person name="Caggese C."/>
            <person name="Calvi B.R."/>
            <person name="Bernardo de Carvalho A."/>
            <person name="Caspi A."/>
            <person name="Castrezana S."/>
            <person name="Celniker S.E."/>
            <person name="Chang J.L."/>
            <person name="Chapple C."/>
            <person name="Chatterji S."/>
            <person name="Chinwalla A."/>
            <person name="Civetta A."/>
            <person name="Clifton S.W."/>
            <person name="Comeron J.M."/>
            <person name="Costello J.C."/>
            <person name="Coyne J.A."/>
            <person name="Daub J."/>
            <person name="David R.G."/>
            <person name="Delcher A.L."/>
            <person name="Delehaunty K."/>
            <person name="Do C.B."/>
            <person name="Ebling H."/>
            <person name="Edwards K."/>
            <person name="Eickbush T."/>
            <person name="Evans J.D."/>
            <person name="Filipski A."/>
            <person name="Findeiss S."/>
            <person name="Freyhult E."/>
            <person name="Fulton L."/>
            <person name="Fulton R."/>
            <person name="Garcia A.C."/>
            <person name="Gardiner A."/>
            <person name="Garfield D.A."/>
            <person name="Garvin B.E."/>
            <person name="Gibson G."/>
            <person name="Gilbert D."/>
            <person name="Gnerre S."/>
            <person name="Godfrey J."/>
            <person name="Good R."/>
            <person name="Gotea V."/>
            <person name="Gravely B."/>
            <person name="Greenberg A.J."/>
            <person name="Griffiths-Jones S."/>
            <person name="Gross S."/>
            <person name="Guigo R."/>
            <person name="Gustafson E.A."/>
            <person name="Haerty W."/>
            <person name="Hahn M.W."/>
            <person name="Halligan D.L."/>
            <person name="Halpern A.L."/>
            <person name="Halter G.M."/>
            <person name="Han M.V."/>
            <person name="Heger A."/>
            <person name="Hillier L."/>
            <person name="Hinrichs A.S."/>
            <person name="Holmes I."/>
            <person name="Hoskins R.A."/>
            <person name="Hubisz M.J."/>
            <person name="Hultmark D."/>
            <person name="Huntley M.A."/>
            <person name="Jaffe D.B."/>
            <person name="Jagadeeshan S."/>
            <person name="Jeck W.R."/>
            <person name="Johnson J."/>
            <person name="Jones C.D."/>
            <person name="Jordan W.C."/>
            <person name="Karpen G.H."/>
            <person name="Kataoka E."/>
            <person name="Keightley P.D."/>
            <person name="Kheradpour P."/>
            <person name="Kirkness E.F."/>
            <person name="Koerich L.B."/>
            <person name="Kristiansen K."/>
            <person name="Kudrna D."/>
            <person name="Kulathinal R.J."/>
            <person name="Kumar S."/>
            <person name="Kwok R."/>
            <person name="Lander E."/>
            <person name="Langley C.H."/>
            <person name="Lapoint R."/>
            <person name="Lazzaro B.P."/>
            <person name="Lee S.J."/>
            <person name="Levesque L."/>
            <person name="Li R."/>
            <person name="Lin C.F."/>
            <person name="Lin M.F."/>
            <person name="Lindblad-Toh K."/>
            <person name="Llopart A."/>
            <person name="Long M."/>
            <person name="Low L."/>
            <person name="Lozovsky E."/>
            <person name="Lu J."/>
            <person name="Luo M."/>
            <person name="Machado C.A."/>
            <person name="Makalowski W."/>
            <person name="Marzo M."/>
            <person name="Matsuda M."/>
            <person name="Matzkin L."/>
            <person name="McAllister B."/>
            <person name="McBride C.S."/>
            <person name="McKernan B."/>
            <person name="McKernan K."/>
            <person name="Mendez-Lago M."/>
            <person name="Minx P."/>
            <person name="Mollenhauer M.U."/>
            <person name="Montooth K."/>
            <person name="Mount S.M."/>
            <person name="Mu X."/>
            <person name="Myers E."/>
            <person name="Negre B."/>
            <person name="Newfeld S."/>
            <person name="Nielsen R."/>
            <person name="Noor M.A."/>
            <person name="O'Grady P."/>
            <person name="Pachter L."/>
            <person name="Papaceit M."/>
            <person name="Parisi M.J."/>
            <person name="Parisi M."/>
            <person name="Parts L."/>
            <person name="Pedersen J.S."/>
            <person name="Pesole G."/>
            <person name="Phillippy A.M."/>
            <person name="Ponting C.P."/>
            <person name="Pop M."/>
            <person name="Porcelli D."/>
            <person name="Powell J.R."/>
            <person name="Prohaska S."/>
            <person name="Pruitt K."/>
            <person name="Puig M."/>
            <person name="Quesneville H."/>
            <person name="Ram K.R."/>
            <person name="Rand D."/>
            <person name="Rasmussen M.D."/>
            <person name="Reed L.K."/>
            <person name="Reenan R."/>
            <person name="Reily A."/>
            <person name="Remington K.A."/>
            <person name="Rieger T.T."/>
            <person name="Ritchie M.G."/>
            <person name="Robin C."/>
            <person name="Rogers Y.H."/>
            <person name="Rohde C."/>
            <person name="Rozas J."/>
            <person name="Rubenfield M.J."/>
            <person name="Ruiz A."/>
            <person name="Russo S."/>
            <person name="Salzberg S.L."/>
            <person name="Sanchez-Gracia A."/>
            <person name="Saranga D.J."/>
            <person name="Sato H."/>
            <person name="Schaeffer S.W."/>
            <person name="Schatz M.C."/>
            <person name="Schlenke T."/>
            <person name="Schwartz R."/>
            <person name="Segarra C."/>
            <person name="Singh R.S."/>
            <person name="Sirot L."/>
            <person name="Sirota M."/>
            <person name="Sisneros N.B."/>
            <person name="Smith C.D."/>
            <person name="Smith T.F."/>
            <person name="Spieth J."/>
            <person name="Stage D.E."/>
            <person name="Stark A."/>
            <person name="Stephan W."/>
            <person name="Strausberg R.L."/>
            <person name="Strempel S."/>
            <person name="Sturgill D."/>
            <person name="Sutton G."/>
            <person name="Sutton G.G."/>
            <person name="Tao W."/>
            <person name="Teichmann S."/>
            <person name="Tobari Y.N."/>
            <person name="Tomimura Y."/>
            <person name="Tsolas J.M."/>
            <person name="Valente V.L."/>
            <person name="Venter E."/>
            <person name="Venter J.C."/>
            <person name="Vicario S."/>
            <person name="Vieira F.G."/>
            <person name="Vilella A.J."/>
            <person name="Villasante A."/>
            <person name="Walenz B."/>
            <person name="Wang J."/>
            <person name="Wasserman M."/>
            <person name="Watts T."/>
            <person name="Wilson D."/>
            <person name="Wilson R.K."/>
            <person name="Wing R.A."/>
            <person name="Wolfner M.F."/>
            <person name="Wong A."/>
            <person name="Wong G.K."/>
            <person name="Wu C.I."/>
            <person name="Wu G."/>
            <person name="Yamamoto D."/>
            <person name="Yang H.P."/>
            <person name="Yang S.P."/>
            <person name="Yorke J.A."/>
            <person name="Yoshida K."/>
            <person name="Zdobnov E."/>
            <person name="Zhang P."/>
            <person name="Zhang Y."/>
            <person name="Zimin A.V."/>
            <person name="Baldwin J."/>
            <person name="Abdouelleil A."/>
            <person name="Abdulkadir J."/>
            <person name="Abebe A."/>
            <person name="Abera B."/>
            <person name="Abreu J."/>
            <person name="Acer S.C."/>
            <person name="Aftuck L."/>
            <person name="Alexander A."/>
            <person name="An P."/>
            <person name="Anderson E."/>
            <person name="Anderson S."/>
            <person name="Arachi H."/>
            <person name="Azer M."/>
            <person name="Bachantsang P."/>
            <person name="Barry A."/>
            <person name="Bayul T."/>
            <person name="Berlin A."/>
            <person name="Bessette D."/>
            <person name="Bloom T."/>
            <person name="Blye J."/>
            <person name="Boguslavskiy L."/>
            <person name="Bonnet C."/>
            <person name="Boukhgalter B."/>
            <person name="Bourzgui I."/>
            <person name="Brown A."/>
            <person name="Cahill P."/>
            <person name="Channer S."/>
            <person name="Cheshatsang Y."/>
            <person name="Chuda L."/>
            <person name="Citroen M."/>
            <person name="Collymore A."/>
            <person name="Cooke P."/>
            <person name="Costello M."/>
            <person name="D'Aco K."/>
            <person name="Daza R."/>
            <person name="De Haan G."/>
            <person name="DeGray S."/>
            <person name="DeMaso C."/>
            <person name="Dhargay N."/>
            <person name="Dooley K."/>
            <person name="Dooley E."/>
            <person name="Doricent M."/>
            <person name="Dorje P."/>
            <person name="Dorjee K."/>
            <person name="Dupes A."/>
            <person name="Elong R."/>
            <person name="Falk J."/>
            <person name="Farina A."/>
            <person name="Faro S."/>
            <person name="Ferguson D."/>
            <person name="Fisher S."/>
            <person name="Foley C.D."/>
            <person name="Franke A."/>
            <person name="Friedrich D."/>
            <person name="Gadbois L."/>
            <person name="Gearin G."/>
            <person name="Gearin C.R."/>
            <person name="Giannoukos G."/>
            <person name="Goode T."/>
            <person name="Graham J."/>
            <person name="Grandbois E."/>
            <person name="Grewal S."/>
            <person name="Gyaltsen K."/>
            <person name="Hafez N."/>
            <person name="Hagos B."/>
            <person name="Hall J."/>
            <person name="Henson C."/>
            <person name="Hollinger A."/>
            <person name="Honan T."/>
            <person name="Huard M.D."/>
            <person name="Hughes L."/>
            <person name="Hurhula B."/>
            <person name="Husby M.E."/>
            <person name="Kamat A."/>
            <person name="Kanga B."/>
            <person name="Kashin S."/>
            <person name="Khazanovich D."/>
            <person name="Kisner P."/>
            <person name="Lance K."/>
            <person name="Lara M."/>
            <person name="Lee W."/>
            <person name="Lennon N."/>
            <person name="Letendre F."/>
            <person name="LeVine R."/>
            <person name="Lipovsky A."/>
            <person name="Liu X."/>
            <person name="Liu J."/>
            <person name="Liu S."/>
            <person name="Lokyitsang T."/>
            <person name="Lokyitsang Y."/>
            <person name="Lubonja R."/>
            <person name="Lui A."/>
            <person name="MacDonald P."/>
            <person name="Magnisalis V."/>
            <person name="Maru K."/>
            <person name="Matthews C."/>
            <person name="McCusker W."/>
            <person name="McDonough S."/>
            <person name="Mehta T."/>
            <person name="Meldrim J."/>
            <person name="Meneus L."/>
            <person name="Mihai O."/>
            <person name="Mihalev A."/>
            <person name="Mihova T."/>
            <person name="Mittelman R."/>
            <person name="Mlenga V."/>
            <person name="Montmayeur A."/>
            <person name="Mulrain L."/>
            <person name="Navidi A."/>
            <person name="Naylor J."/>
            <person name="Negash T."/>
            <person name="Nguyen T."/>
            <person name="Nguyen N."/>
            <person name="Nicol R."/>
            <person name="Norbu C."/>
            <person name="Norbu N."/>
            <person name="Novod N."/>
            <person name="O'Neill B."/>
            <person name="Osman S."/>
            <person name="Markiewicz E."/>
            <person name="Oyono O.L."/>
            <person name="Patti C."/>
            <person name="Phunkhang P."/>
            <person name="Pierre F."/>
            <person name="Priest M."/>
            <person name="Raghuraman S."/>
            <person name="Rege F."/>
            <person name="Reyes R."/>
            <person name="Rise C."/>
            <person name="Rogov P."/>
            <person name="Ross K."/>
            <person name="Ryan E."/>
            <person name="Settipalli S."/>
            <person name="Shea T."/>
            <person name="Sherpa N."/>
            <person name="Shi L."/>
            <person name="Shih D."/>
            <person name="Sparrow T."/>
            <person name="Spaulding J."/>
            <person name="Stalker J."/>
            <person name="Stange-Thomann N."/>
            <person name="Stavropoulos S."/>
            <person name="Stone C."/>
            <person name="Strader C."/>
            <person name="Tesfaye S."/>
            <person name="Thomson T."/>
            <person name="Thoulutsang Y."/>
            <person name="Thoulutsang D."/>
            <person name="Topham K."/>
            <person name="Topping I."/>
            <person name="Tsamla T."/>
            <person name="Vassiliev H."/>
            <person name="Vo A."/>
            <person name="Wangchuk T."/>
            <person name="Wangdi T."/>
            <person name="Weiand M."/>
            <person name="Wilkinson J."/>
            <person name="Wilson A."/>
            <person name="Yadav S."/>
            <person name="Young G."/>
            <person name="Yu Q."/>
            <person name="Zembek L."/>
            <person name="Zhong D."/>
            <person name="Zimmer A."/>
            <person name="Zwirko Z."/>
            <person name="Jaffe D.B."/>
            <person name="Alvarez P."/>
            <person name="Brockman W."/>
            <person name="Butler J."/>
            <person name="Chin C."/>
            <person name="Gnerre S."/>
            <person name="Grabherr M."/>
            <person name="Kleber M."/>
            <person name="Mauceli E."/>
            <person name="MacCallum I."/>
        </authorList>
    </citation>
    <scope>NUCLEOTIDE SEQUENCE [LARGE SCALE GENOMIC DNA]</scope>
    <source>
        <strain evidence="15">Tucson 15010-1051.87</strain>
    </source>
</reference>
<dbReference type="GO" id="GO:0005789">
    <property type="term" value="C:endoplasmic reticulum membrane"/>
    <property type="evidence" value="ECO:0007669"/>
    <property type="project" value="UniProtKB-SubCell"/>
</dbReference>
<feature type="transmembrane region" description="Helical" evidence="12">
    <location>
        <begin position="660"/>
        <end position="679"/>
    </location>
</feature>
<keyword evidence="11" id="KW-0325">Glycoprotein</keyword>
<comment type="function">
    <text evidence="12">Ethanolamine phosphate transferase involved in glycosylphosphatidylinositol-anchor biosynthesis. Transfers ethanolamine phosphate to the first alpha-1,4-linked mannose of the glycosylphosphatidylinositol precursor of GPI-anchor.</text>
</comment>
<feature type="transmembrane region" description="Helical" evidence="12">
    <location>
        <begin position="531"/>
        <end position="554"/>
    </location>
</feature>
<evidence type="ECO:0000256" key="7">
    <source>
        <dbReference type="ARBA" id="ARBA00022692"/>
    </source>
</evidence>
<comment type="pathway">
    <text evidence="2 12">Glycolipid biosynthesis; glycosylphosphatidylinositol-anchor biosynthesis.</text>
</comment>
<dbReference type="InterPro" id="IPR017852">
    <property type="entry name" value="GPI_EtnP_transferase_1_C"/>
</dbReference>
<evidence type="ECO:0000256" key="3">
    <source>
        <dbReference type="ARBA" id="ARBA00008400"/>
    </source>
</evidence>
<dbReference type="InterPro" id="IPR007070">
    <property type="entry name" value="GPI_EtnP_transferase_1"/>
</dbReference>
<dbReference type="InterPro" id="IPR037671">
    <property type="entry name" value="PIGN_N"/>
</dbReference>
<dbReference type="PANTHER" id="PTHR12250:SF0">
    <property type="entry name" value="GPI ETHANOLAMINE PHOSPHATE TRANSFERASE 1"/>
    <property type="match status" value="1"/>
</dbReference>
<feature type="transmembrane region" description="Helical" evidence="12">
    <location>
        <begin position="465"/>
        <end position="485"/>
    </location>
</feature>
<sequence length="889" mass="100637">MWIIYALLVHLLLLGSIFVIYFRSPVIEGLQPQKNLKAEPPADRLVLIVTDGLRAESFFANNCNHVPHLREIFMEEGIVGISRTRVPTESRPGHIALIAGLYEDPSAVTKGWKENPIEFDTVFNRSDQTYAWGAQDVLHIFEKLADSGRPMYFDAYNHDLDFSGQHKTYKQDEWVFDRVRLLLQRKQKELRNSKRVVFFLHLLGLDTAGHVHKPGTPLFLENLKFTERGVWEIYKLFEETFPDQRTAYLLTSDHGMTDSGSHGSGAKHETETPFMLWGAGVAERTYTGVNFEVNDEGLELPLRELEQAQLTPLMSALIGLPPPMNNFGILPYGFMSAGDRYEAMAAHSNALQLLAQYVSLQEHHKRGLFAPLLNSFDKLTSKLMDSYISSTVEELQLKEFEKSLTNSETIMQLALEGIDYYHGYYCNALLICTTATFLGWIFYLYRLLTQETAPKKVATTVNNYASGIIFGLCVTAVLLIGFLVAQRVPLSVSFYLLLPLPVWILALWQATDNNSNAVDARAYAQPAVARQAQASAAQLLLLIACAELLVFTFFERRLISLCFFAFACYSNWRTFKPNTAQFYLWFLLVIALACFPLLPPSVGYQNCYLLLAGIVLLLLRAFLSNERRSYSMHTKWCNSLILVNTAVCVYLHSHQIAVPLPLKIVSWLYLVYAFVSIQLSKETILEARLAQICYNLGALYTLMCTSYESLFVQLLTLELAMALTAQSAHKEPLQHQQNSLQSSLRIAFTLLLYTFFSLFGSGNIASISSFDPNIARCFLSHFAPFVIMSLVLLKLVLPIVINLSIVYTHCEYARQQERQIFICLLIICDIMGLNFLFLVRNTGSWLEIGSSISHFVIMEVTTLVMLVLAYASKILLRLANCDHVLSKLH</sequence>
<dbReference type="eggNOG" id="KOG2124">
    <property type="taxonomic scope" value="Eukaryota"/>
</dbReference>
<protein>
    <recommendedName>
        <fullName evidence="4 12">GPI ethanolamine phosphate transferase 1</fullName>
        <ecNumber evidence="12">2.-.-.-</ecNumber>
    </recommendedName>
</protein>
<keyword evidence="15" id="KW-1185">Reference proteome</keyword>
<proteinExistence type="inferred from homology"/>
<dbReference type="InterPro" id="IPR002591">
    <property type="entry name" value="Phosphodiest/P_Trfase"/>
</dbReference>
<feature type="transmembrane region" description="Helical" evidence="12">
    <location>
        <begin position="636"/>
        <end position="654"/>
    </location>
</feature>
<keyword evidence="7 12" id="KW-0812">Transmembrane</keyword>
<feature type="transmembrane region" description="Helical" evidence="12">
    <location>
        <begin position="582"/>
        <end position="602"/>
    </location>
</feature>
<dbReference type="CDD" id="cd16020">
    <property type="entry name" value="GPI_EPT_1"/>
    <property type="match status" value="1"/>
</dbReference>
<feature type="domain" description="GPI ethanolamine phosphate transferase 1 C-terminal" evidence="13">
    <location>
        <begin position="416"/>
        <end position="844"/>
    </location>
</feature>
<evidence type="ECO:0000259" key="13">
    <source>
        <dbReference type="Pfam" id="PF04987"/>
    </source>
</evidence>
<evidence type="ECO:0000256" key="1">
    <source>
        <dbReference type="ARBA" id="ARBA00004477"/>
    </source>
</evidence>